<protein>
    <submittedName>
        <fullName evidence="2">Uncharacterized protein</fullName>
    </submittedName>
</protein>
<feature type="chain" id="PRO_5003772509" evidence="1">
    <location>
        <begin position="21"/>
        <end position="140"/>
    </location>
</feature>
<evidence type="ECO:0000313" key="2">
    <source>
        <dbReference type="EnsemblPlants" id="OB02G24280.1"/>
    </source>
</evidence>
<dbReference type="Gramene" id="OB02G24280.1">
    <property type="protein sequence ID" value="OB02G24280.1"/>
    <property type="gene ID" value="OB02G24280"/>
</dbReference>
<dbReference type="HOGENOM" id="CLU_1838214_0_0_1"/>
<keyword evidence="3" id="KW-1185">Reference proteome</keyword>
<dbReference type="EnsemblPlants" id="OB02G24280.1">
    <property type="protein sequence ID" value="OB02G24280.1"/>
    <property type="gene ID" value="OB02G24280"/>
</dbReference>
<evidence type="ECO:0000313" key="3">
    <source>
        <dbReference type="Proteomes" id="UP000006038"/>
    </source>
</evidence>
<sequence>MDGSQLRRVVLACLGCCVRCVHDLTSCMVDRKDGRKPASRVVKSILQMLQLSQAPLHFKLKGETLEQQTLKYSSELLKAIESGTRSCGQLALSFISTTFLHDRSYHLPTRLQRKILCAWDNCTDMLQKHTNPQGHALGGP</sequence>
<accession>J3LCR1</accession>
<dbReference type="AlphaFoldDB" id="J3LCR1"/>
<proteinExistence type="predicted"/>
<organism evidence="2">
    <name type="scientific">Oryza brachyantha</name>
    <name type="common">malo sina</name>
    <dbReference type="NCBI Taxonomy" id="4533"/>
    <lineage>
        <taxon>Eukaryota</taxon>
        <taxon>Viridiplantae</taxon>
        <taxon>Streptophyta</taxon>
        <taxon>Embryophyta</taxon>
        <taxon>Tracheophyta</taxon>
        <taxon>Spermatophyta</taxon>
        <taxon>Magnoliopsida</taxon>
        <taxon>Liliopsida</taxon>
        <taxon>Poales</taxon>
        <taxon>Poaceae</taxon>
        <taxon>BOP clade</taxon>
        <taxon>Oryzoideae</taxon>
        <taxon>Oryzeae</taxon>
        <taxon>Oryzinae</taxon>
        <taxon>Oryza</taxon>
    </lineage>
</organism>
<evidence type="ECO:0000256" key="1">
    <source>
        <dbReference type="SAM" id="SignalP"/>
    </source>
</evidence>
<name>J3LCR1_ORYBR</name>
<feature type="signal peptide" evidence="1">
    <location>
        <begin position="1"/>
        <end position="20"/>
    </location>
</feature>
<reference evidence="2" key="1">
    <citation type="submission" date="2013-04" db="UniProtKB">
        <authorList>
            <consortium name="EnsemblPlants"/>
        </authorList>
    </citation>
    <scope>IDENTIFICATION</scope>
</reference>
<dbReference type="Proteomes" id="UP000006038">
    <property type="component" value="Unassembled WGS sequence"/>
</dbReference>
<keyword evidence="1" id="KW-0732">Signal</keyword>